<proteinExistence type="predicted"/>
<keyword evidence="2" id="KW-0808">Transferase</keyword>
<organism evidence="8 9">
    <name type="scientific">Astrephomene gubernaculifera</name>
    <dbReference type="NCBI Taxonomy" id="47775"/>
    <lineage>
        <taxon>Eukaryota</taxon>
        <taxon>Viridiplantae</taxon>
        <taxon>Chlorophyta</taxon>
        <taxon>core chlorophytes</taxon>
        <taxon>Chlorophyceae</taxon>
        <taxon>CS clade</taxon>
        <taxon>Chlamydomonadales</taxon>
        <taxon>Astrephomenaceae</taxon>
        <taxon>Astrephomene</taxon>
    </lineage>
</organism>
<feature type="binding site" evidence="6">
    <location>
        <position position="305"/>
    </location>
    <ligand>
        <name>ATP</name>
        <dbReference type="ChEBI" id="CHEBI:30616"/>
    </ligand>
</feature>
<feature type="region of interest" description="Disordered" evidence="7">
    <location>
        <begin position="27"/>
        <end position="49"/>
    </location>
</feature>
<feature type="region of interest" description="Disordered" evidence="7">
    <location>
        <begin position="71"/>
        <end position="94"/>
    </location>
</feature>
<dbReference type="AlphaFoldDB" id="A0AAD3E226"/>
<evidence type="ECO:0000256" key="5">
    <source>
        <dbReference type="ARBA" id="ARBA00022840"/>
    </source>
</evidence>
<feature type="compositionally biased region" description="Polar residues" evidence="7">
    <location>
        <begin position="179"/>
        <end position="204"/>
    </location>
</feature>
<reference evidence="8 9" key="1">
    <citation type="journal article" date="2021" name="Sci. Rep.">
        <title>Genome sequencing of the multicellular alga Astrephomene provides insights into convergent evolution of germ-soma differentiation.</title>
        <authorList>
            <person name="Yamashita S."/>
            <person name="Yamamoto K."/>
            <person name="Matsuzaki R."/>
            <person name="Suzuki S."/>
            <person name="Yamaguchi H."/>
            <person name="Hirooka S."/>
            <person name="Minakuchi Y."/>
            <person name="Miyagishima S."/>
            <person name="Kawachi M."/>
            <person name="Toyoda A."/>
            <person name="Nozaki H."/>
        </authorList>
    </citation>
    <scope>NUCLEOTIDE SEQUENCE [LARGE SCALE GENOMIC DNA]</scope>
    <source>
        <strain evidence="8 9">NIES-4017</strain>
    </source>
</reference>
<dbReference type="GO" id="GO:0005524">
    <property type="term" value="F:ATP binding"/>
    <property type="evidence" value="ECO:0007669"/>
    <property type="project" value="UniProtKB-KW"/>
</dbReference>
<gene>
    <name evidence="8" type="ORF">Agub_g13379</name>
</gene>
<keyword evidence="1" id="KW-0723">Serine/threonine-protein kinase</keyword>
<keyword evidence="9" id="KW-1185">Reference proteome</keyword>
<evidence type="ECO:0000313" key="8">
    <source>
        <dbReference type="EMBL" id="GFR51057.1"/>
    </source>
</evidence>
<accession>A0AAD3E226</accession>
<dbReference type="EMBL" id="BMAR01000045">
    <property type="protein sequence ID" value="GFR51057.1"/>
    <property type="molecule type" value="Genomic_DNA"/>
</dbReference>
<keyword evidence="3 6" id="KW-0547">Nucleotide-binding</keyword>
<dbReference type="SUPFAM" id="SSF56112">
    <property type="entry name" value="Protein kinase-like (PK-like)"/>
    <property type="match status" value="1"/>
</dbReference>
<evidence type="ECO:0000256" key="6">
    <source>
        <dbReference type="PIRSR" id="PIRSR630616-2"/>
    </source>
</evidence>
<protein>
    <submittedName>
        <fullName evidence="8">Uncharacterized protein</fullName>
    </submittedName>
</protein>
<comment type="caution">
    <text evidence="8">The sequence shown here is derived from an EMBL/GenBank/DDBJ whole genome shotgun (WGS) entry which is preliminary data.</text>
</comment>
<evidence type="ECO:0000256" key="2">
    <source>
        <dbReference type="ARBA" id="ARBA00022679"/>
    </source>
</evidence>
<keyword evidence="4" id="KW-0418">Kinase</keyword>
<keyword evidence="5 6" id="KW-0067">ATP-binding</keyword>
<dbReference type="Gene3D" id="3.30.200.20">
    <property type="entry name" value="Phosphorylase Kinase, domain 1"/>
    <property type="match status" value="1"/>
</dbReference>
<dbReference type="PANTHER" id="PTHR24350">
    <property type="entry name" value="SERINE/THREONINE-PROTEIN KINASE IAL-RELATED"/>
    <property type="match status" value="1"/>
</dbReference>
<sequence>MDAAGNTFRTPKRSGLISSLKRLLKLSKPKGRGPESALSTEVGCDSPEASSRFETVSMASLEASSVGSLSRLSNGEADTSPFHSAKQLAQAPRDRRARNHAQALLLQHSMSGPCGNALNFSPRSVGGGIQPDMMPANRHVKESAAKNPIVRLHDLRGLHPATHSDSRLPVSPIDDKGNNKGSSPFQRNQLPASLTSRPSKLSQESSRPASSASIPAAATVSVDPVPPPPVPTAAIAVRPGNTFCSKCSNSGGSELLAMCPGAPAAMQRKHWCLEDYDVASRIYKGPSSAVYKAVCRHSGLPVALKVYFLARVPANILHMIVREVKFLLQCYSALSPCLDFSPSPYVPTLVTPPPSRSKLTWCIPTL</sequence>
<evidence type="ECO:0000256" key="3">
    <source>
        <dbReference type="ARBA" id="ARBA00022741"/>
    </source>
</evidence>
<dbReference type="GO" id="GO:0004674">
    <property type="term" value="F:protein serine/threonine kinase activity"/>
    <property type="evidence" value="ECO:0007669"/>
    <property type="project" value="UniProtKB-KW"/>
</dbReference>
<evidence type="ECO:0000313" key="9">
    <source>
        <dbReference type="Proteomes" id="UP001054857"/>
    </source>
</evidence>
<evidence type="ECO:0000256" key="7">
    <source>
        <dbReference type="SAM" id="MobiDB-lite"/>
    </source>
</evidence>
<evidence type="ECO:0000256" key="4">
    <source>
        <dbReference type="ARBA" id="ARBA00022777"/>
    </source>
</evidence>
<feature type="compositionally biased region" description="Low complexity" evidence="7">
    <location>
        <begin position="205"/>
        <end position="223"/>
    </location>
</feature>
<evidence type="ECO:0000256" key="1">
    <source>
        <dbReference type="ARBA" id="ARBA00022527"/>
    </source>
</evidence>
<dbReference type="Proteomes" id="UP001054857">
    <property type="component" value="Unassembled WGS sequence"/>
</dbReference>
<name>A0AAD3E226_9CHLO</name>
<feature type="region of interest" description="Disordered" evidence="7">
    <location>
        <begin position="160"/>
        <end position="225"/>
    </location>
</feature>
<dbReference type="InterPro" id="IPR011009">
    <property type="entry name" value="Kinase-like_dom_sf"/>
</dbReference>
<dbReference type="InterPro" id="IPR030616">
    <property type="entry name" value="Aur-like"/>
</dbReference>